<proteinExistence type="inferred from homology"/>
<protein>
    <submittedName>
        <fullName evidence="4">CaiB/BaiF CoA transferase family protein</fullName>
    </submittedName>
</protein>
<accession>A0ABW0ZYP3</accession>
<dbReference type="InterPro" id="IPR044855">
    <property type="entry name" value="CoA-Trfase_III_dom3_sf"/>
</dbReference>
<dbReference type="EMBL" id="JBHSON010000023">
    <property type="protein sequence ID" value="MFC5747643.1"/>
    <property type="molecule type" value="Genomic_DNA"/>
</dbReference>
<evidence type="ECO:0000313" key="4">
    <source>
        <dbReference type="EMBL" id="MFC5747643.1"/>
    </source>
</evidence>
<sequence>MVERERSSGGGRSAGPDARGPLHGLRVVETATLAAGPTVATALGEFGAEVIKVEQPRAGDPMRTWGDRKDGIGLVWKSISRNKKCVTLDLRGPAGQELLHRLLGTSDVLVVGTRPSTLARWGIDYASVHAAHPHIVYAHISGYGAGGPKSDRPGYGTLAEAMSGFAQVTGQPDGPPTLPPFMLADGIAGMAATYAVMMALYHRDVRGGEGQLVDVNLIEPLSRLLESSTLAYDQLGVVKGRVGNRLDASAPRNAYRTADDRWLAISSASPSIAVRVFRAIGRSDLAEDPDYVDPVRRQERALEVDGLVADWVARRTLDEAMAVFEAAQVTAAPVYEAPQLLADEHLRARGMFLPVDDPDFGRVTVQAPVARLSGTPGRVGHLGRPLGADNDHVYGELLGLDPAEIEKLRTEGII</sequence>
<organism evidence="4 5">
    <name type="scientific">Actinomadura rugatobispora</name>
    <dbReference type="NCBI Taxonomy" id="1994"/>
    <lineage>
        <taxon>Bacteria</taxon>
        <taxon>Bacillati</taxon>
        <taxon>Actinomycetota</taxon>
        <taxon>Actinomycetes</taxon>
        <taxon>Streptosporangiales</taxon>
        <taxon>Thermomonosporaceae</taxon>
        <taxon>Actinomadura</taxon>
    </lineage>
</organism>
<keyword evidence="5" id="KW-1185">Reference proteome</keyword>
<feature type="region of interest" description="Disordered" evidence="3">
    <location>
        <begin position="1"/>
        <end position="22"/>
    </location>
</feature>
<evidence type="ECO:0000256" key="3">
    <source>
        <dbReference type="SAM" id="MobiDB-lite"/>
    </source>
</evidence>
<comment type="caution">
    <text evidence="4">The sequence shown here is derived from an EMBL/GenBank/DDBJ whole genome shotgun (WGS) entry which is preliminary data.</text>
</comment>
<evidence type="ECO:0000256" key="2">
    <source>
        <dbReference type="ARBA" id="ARBA00022679"/>
    </source>
</evidence>
<dbReference type="Pfam" id="PF02515">
    <property type="entry name" value="CoA_transf_3"/>
    <property type="match status" value="1"/>
</dbReference>
<dbReference type="Gene3D" id="3.40.50.10540">
    <property type="entry name" value="Crotonobetainyl-coa:carnitine coa-transferase, domain 1"/>
    <property type="match status" value="1"/>
</dbReference>
<dbReference type="SUPFAM" id="SSF89796">
    <property type="entry name" value="CoA-transferase family III (CaiB/BaiF)"/>
    <property type="match status" value="1"/>
</dbReference>
<gene>
    <name evidence="4" type="ORF">ACFPZN_18610</name>
</gene>
<dbReference type="InterPro" id="IPR023606">
    <property type="entry name" value="CoA-Trfase_III_dom_1_sf"/>
</dbReference>
<name>A0ABW0ZYP3_9ACTN</name>
<evidence type="ECO:0000256" key="1">
    <source>
        <dbReference type="ARBA" id="ARBA00008383"/>
    </source>
</evidence>
<dbReference type="PANTHER" id="PTHR48228:SF6">
    <property type="entry name" value="L-CARNITINE COA-TRANSFERASE"/>
    <property type="match status" value="1"/>
</dbReference>
<dbReference type="Gene3D" id="3.30.1540.10">
    <property type="entry name" value="formyl-coa transferase, domain 3"/>
    <property type="match status" value="1"/>
</dbReference>
<evidence type="ECO:0000313" key="5">
    <source>
        <dbReference type="Proteomes" id="UP001596074"/>
    </source>
</evidence>
<dbReference type="InterPro" id="IPR003673">
    <property type="entry name" value="CoA-Trfase_fam_III"/>
</dbReference>
<reference evidence="5" key="1">
    <citation type="journal article" date="2019" name="Int. J. Syst. Evol. Microbiol.">
        <title>The Global Catalogue of Microorganisms (GCM) 10K type strain sequencing project: providing services to taxonomists for standard genome sequencing and annotation.</title>
        <authorList>
            <consortium name="The Broad Institute Genomics Platform"/>
            <consortium name="The Broad Institute Genome Sequencing Center for Infectious Disease"/>
            <person name="Wu L."/>
            <person name="Ma J."/>
        </authorList>
    </citation>
    <scope>NUCLEOTIDE SEQUENCE [LARGE SCALE GENOMIC DNA]</scope>
    <source>
        <strain evidence="5">KCTC 42087</strain>
    </source>
</reference>
<dbReference type="PANTHER" id="PTHR48228">
    <property type="entry name" value="SUCCINYL-COA--D-CITRAMALATE COA-TRANSFERASE"/>
    <property type="match status" value="1"/>
</dbReference>
<dbReference type="RefSeq" id="WP_378283258.1">
    <property type="nucleotide sequence ID" value="NZ_JBHSON010000023.1"/>
</dbReference>
<keyword evidence="2 4" id="KW-0808">Transferase</keyword>
<comment type="similarity">
    <text evidence="1">Belongs to the CoA-transferase III family.</text>
</comment>
<dbReference type="Proteomes" id="UP001596074">
    <property type="component" value="Unassembled WGS sequence"/>
</dbReference>
<dbReference type="InterPro" id="IPR050509">
    <property type="entry name" value="CoA-transferase_III"/>
</dbReference>
<dbReference type="GO" id="GO:0016740">
    <property type="term" value="F:transferase activity"/>
    <property type="evidence" value="ECO:0007669"/>
    <property type="project" value="UniProtKB-KW"/>
</dbReference>